<evidence type="ECO:0000256" key="2">
    <source>
        <dbReference type="SAM" id="SignalP"/>
    </source>
</evidence>
<dbReference type="EMBL" id="JAVFWL010000003">
    <property type="protein sequence ID" value="KAK6741097.1"/>
    <property type="molecule type" value="Genomic_DNA"/>
</dbReference>
<gene>
    <name evidence="3" type="primary">Necator_chrIII.g9903</name>
    <name evidence="3" type="ORF">RB195_009138</name>
</gene>
<dbReference type="Proteomes" id="UP001303046">
    <property type="component" value="Unassembled WGS sequence"/>
</dbReference>
<evidence type="ECO:0000313" key="4">
    <source>
        <dbReference type="Proteomes" id="UP001303046"/>
    </source>
</evidence>
<keyword evidence="2" id="KW-0732">Signal</keyword>
<name>A0ABR1CRX2_NECAM</name>
<proteinExistence type="predicted"/>
<comment type="caution">
    <text evidence="3">The sequence shown here is derived from an EMBL/GenBank/DDBJ whole genome shotgun (WGS) entry which is preliminary data.</text>
</comment>
<reference evidence="3 4" key="1">
    <citation type="submission" date="2023-08" db="EMBL/GenBank/DDBJ databases">
        <title>A Necator americanus chromosomal reference genome.</title>
        <authorList>
            <person name="Ilik V."/>
            <person name="Petrzelkova K.J."/>
            <person name="Pardy F."/>
            <person name="Fuh T."/>
            <person name="Niatou-Singa F.S."/>
            <person name="Gouil Q."/>
            <person name="Baker L."/>
            <person name="Ritchie M.E."/>
            <person name="Jex A.R."/>
            <person name="Gazzola D."/>
            <person name="Li H."/>
            <person name="Toshio Fujiwara R."/>
            <person name="Zhan B."/>
            <person name="Aroian R.V."/>
            <person name="Pafco B."/>
            <person name="Schwarz E.M."/>
        </authorList>
    </citation>
    <scope>NUCLEOTIDE SEQUENCE [LARGE SCALE GENOMIC DNA]</scope>
    <source>
        <strain evidence="3 4">Aroian</strain>
        <tissue evidence="3">Whole animal</tissue>
    </source>
</reference>
<keyword evidence="4" id="KW-1185">Reference proteome</keyword>
<feature type="region of interest" description="Disordered" evidence="1">
    <location>
        <begin position="103"/>
        <end position="127"/>
    </location>
</feature>
<evidence type="ECO:0008006" key="5">
    <source>
        <dbReference type="Google" id="ProtNLM"/>
    </source>
</evidence>
<accession>A0ABR1CRX2</accession>
<feature type="chain" id="PRO_5045636230" description="Secreted protein" evidence="2">
    <location>
        <begin position="20"/>
        <end position="127"/>
    </location>
</feature>
<evidence type="ECO:0000256" key="1">
    <source>
        <dbReference type="SAM" id="MobiDB-lite"/>
    </source>
</evidence>
<organism evidence="3 4">
    <name type="scientific">Necator americanus</name>
    <name type="common">Human hookworm</name>
    <dbReference type="NCBI Taxonomy" id="51031"/>
    <lineage>
        <taxon>Eukaryota</taxon>
        <taxon>Metazoa</taxon>
        <taxon>Ecdysozoa</taxon>
        <taxon>Nematoda</taxon>
        <taxon>Chromadorea</taxon>
        <taxon>Rhabditida</taxon>
        <taxon>Rhabditina</taxon>
        <taxon>Rhabditomorpha</taxon>
        <taxon>Strongyloidea</taxon>
        <taxon>Ancylostomatidae</taxon>
        <taxon>Bunostominae</taxon>
        <taxon>Necator</taxon>
    </lineage>
</organism>
<feature type="signal peptide" evidence="2">
    <location>
        <begin position="1"/>
        <end position="19"/>
    </location>
</feature>
<sequence length="127" mass="14067">MCSAVVSWLVGWSVGRSVGQVVTSEGRRYWGSGRSIISNYPQIMCHFASNFVSPPAVASAAQRSFQYSHCRPRSLDMPLFRIGQSKLPVHIPSFVIWKRSQASRPAALTRRRECVEENDAGEAAAEP</sequence>
<protein>
    <recommendedName>
        <fullName evidence="5">Secreted protein</fullName>
    </recommendedName>
</protein>
<evidence type="ECO:0000313" key="3">
    <source>
        <dbReference type="EMBL" id="KAK6741097.1"/>
    </source>
</evidence>